<dbReference type="PANTHER" id="PTHR11360">
    <property type="entry name" value="MONOCARBOXYLATE TRANSPORTER"/>
    <property type="match status" value="1"/>
</dbReference>
<feature type="domain" description="Major facilitator superfamily (MFS) profile" evidence="3">
    <location>
        <begin position="25"/>
        <end position="537"/>
    </location>
</feature>
<dbReference type="GO" id="GO:0016020">
    <property type="term" value="C:membrane"/>
    <property type="evidence" value="ECO:0007669"/>
    <property type="project" value="UniProtKB-SubCell"/>
</dbReference>
<feature type="transmembrane region" description="Helical" evidence="2">
    <location>
        <begin position="118"/>
        <end position="144"/>
    </location>
</feature>
<proteinExistence type="predicted"/>
<comment type="subcellular location">
    <subcellularLocation>
        <location evidence="1">Membrane</location>
        <topology evidence="1">Multi-pass membrane protein</topology>
    </subcellularLocation>
</comment>
<accession>A0A922IBL5</accession>
<dbReference type="PANTHER" id="PTHR11360:SF284">
    <property type="entry name" value="EG:103B4.3 PROTEIN-RELATED"/>
    <property type="match status" value="1"/>
</dbReference>
<dbReference type="InterPro" id="IPR020846">
    <property type="entry name" value="MFS_dom"/>
</dbReference>
<feature type="transmembrane region" description="Helical" evidence="2">
    <location>
        <begin position="392"/>
        <end position="410"/>
    </location>
</feature>
<dbReference type="CDD" id="cd17352">
    <property type="entry name" value="MFS_MCT_SLC16"/>
    <property type="match status" value="1"/>
</dbReference>
<feature type="transmembrane region" description="Helical" evidence="2">
    <location>
        <begin position="448"/>
        <end position="471"/>
    </location>
</feature>
<protein>
    <submittedName>
        <fullName evidence="4">Mct1p</fullName>
    </submittedName>
</protein>
<dbReference type="EMBL" id="ASGP02000001">
    <property type="protein sequence ID" value="KAH9527286.1"/>
    <property type="molecule type" value="Genomic_DNA"/>
</dbReference>
<feature type="transmembrane region" description="Helical" evidence="2">
    <location>
        <begin position="483"/>
        <end position="505"/>
    </location>
</feature>
<feature type="transmembrane region" description="Helical" evidence="2">
    <location>
        <begin position="24"/>
        <end position="51"/>
    </location>
</feature>
<organism evidence="4 5">
    <name type="scientific">Dermatophagoides farinae</name>
    <name type="common">American house dust mite</name>
    <dbReference type="NCBI Taxonomy" id="6954"/>
    <lineage>
        <taxon>Eukaryota</taxon>
        <taxon>Metazoa</taxon>
        <taxon>Ecdysozoa</taxon>
        <taxon>Arthropoda</taxon>
        <taxon>Chelicerata</taxon>
        <taxon>Arachnida</taxon>
        <taxon>Acari</taxon>
        <taxon>Acariformes</taxon>
        <taxon>Sarcoptiformes</taxon>
        <taxon>Astigmata</taxon>
        <taxon>Psoroptidia</taxon>
        <taxon>Analgoidea</taxon>
        <taxon>Pyroglyphidae</taxon>
        <taxon>Dermatophagoidinae</taxon>
        <taxon>Dermatophagoides</taxon>
    </lineage>
</organism>
<dbReference type="GO" id="GO:0008028">
    <property type="term" value="F:monocarboxylic acid transmembrane transporter activity"/>
    <property type="evidence" value="ECO:0007669"/>
    <property type="project" value="TreeGrafter"/>
</dbReference>
<evidence type="ECO:0000313" key="5">
    <source>
        <dbReference type="Proteomes" id="UP000790347"/>
    </source>
</evidence>
<feature type="transmembrane region" description="Helical" evidence="2">
    <location>
        <begin position="355"/>
        <end position="372"/>
    </location>
</feature>
<dbReference type="Pfam" id="PF07690">
    <property type="entry name" value="MFS_1"/>
    <property type="match status" value="2"/>
</dbReference>
<keyword evidence="2" id="KW-0472">Membrane</keyword>
<feature type="transmembrane region" description="Helical" evidence="2">
    <location>
        <begin position="93"/>
        <end position="112"/>
    </location>
</feature>
<feature type="transmembrane region" description="Helical" evidence="2">
    <location>
        <begin position="151"/>
        <end position="171"/>
    </location>
</feature>
<gene>
    <name evidence="4" type="primary">Mct1_1</name>
    <name evidence="4" type="ORF">DERF_001312</name>
</gene>
<evidence type="ECO:0000256" key="1">
    <source>
        <dbReference type="ARBA" id="ARBA00004141"/>
    </source>
</evidence>
<feature type="transmembrane region" description="Helical" evidence="2">
    <location>
        <begin position="422"/>
        <end position="442"/>
    </location>
</feature>
<dbReference type="SUPFAM" id="SSF103473">
    <property type="entry name" value="MFS general substrate transporter"/>
    <property type="match status" value="1"/>
</dbReference>
<dbReference type="PROSITE" id="PS50850">
    <property type="entry name" value="MFS"/>
    <property type="match status" value="1"/>
</dbReference>
<sequence length="547" mass="60590">MANNNDRSSSSARRSYPPCPDGGWGWMVVFGSFMIHVIADGIIYSFGLFYYELAKHFGESKTATSMVVSIMNGTTYCIGPIASALTIRFGCRAVTIAGSIFASLGFFLSTFAPNIFTLYGTIGICAGVGFGLMYLPAIVIVTSYFEKRRAFATGIAVCGSGIGTAIMSPLIEYIINLYGWKGAMLVISALLINCGIFGAMFKPVPSIKIEITTDANHHNINNDDDNPIELKESTKSMLVCMENPKDSSIQSSVEIHLNPEESINGEQCDDVIKQRSHSFTPGFLYREDSFYSGSLMNIHKSEQKLSTIHHQQQRMDKIKRKSDSDCCLFKKLNFPDEIKENLSEMIDLSLMRNQVFLIFSISNFLTAIGYHIPFIFLKDWIVDNRIGSPQETGFFTSIIGLFSTISRLVFGYISDHSFVNRLWLYTFSVTLCGLIIISNTLATTYKLLAIFCAFFGITCGTYVSLTSVVLVDLLSLEKLTNAFGLILLFQGVASILGPLFIGFIYDLSGAYDTGFHVIGSLVTFSGLMLILIPICNNFKSMKKLFLY</sequence>
<comment type="caution">
    <text evidence="4">The sequence shown here is derived from an EMBL/GenBank/DDBJ whole genome shotgun (WGS) entry which is preliminary data.</text>
</comment>
<dbReference type="InterPro" id="IPR050327">
    <property type="entry name" value="Proton-linked_MCT"/>
</dbReference>
<reference evidence="4" key="1">
    <citation type="submission" date="2013-05" db="EMBL/GenBank/DDBJ databases">
        <authorList>
            <person name="Yim A.K.Y."/>
            <person name="Chan T.F."/>
            <person name="Ji K.M."/>
            <person name="Liu X.Y."/>
            <person name="Zhou J.W."/>
            <person name="Li R.Q."/>
            <person name="Yang K.Y."/>
            <person name="Li J."/>
            <person name="Li M."/>
            <person name="Law P.T.W."/>
            <person name="Wu Y.L."/>
            <person name="Cai Z.L."/>
            <person name="Qin H."/>
            <person name="Bao Y."/>
            <person name="Leung R.K.K."/>
            <person name="Ng P.K.S."/>
            <person name="Zou J."/>
            <person name="Zhong X.J."/>
            <person name="Ran P.X."/>
            <person name="Zhong N.S."/>
            <person name="Liu Z.G."/>
            <person name="Tsui S.K.W."/>
        </authorList>
    </citation>
    <scope>NUCLEOTIDE SEQUENCE</scope>
    <source>
        <strain evidence="4">Derf</strain>
        <tissue evidence="4">Whole organism</tissue>
    </source>
</reference>
<keyword evidence="5" id="KW-1185">Reference proteome</keyword>
<evidence type="ECO:0000313" key="4">
    <source>
        <dbReference type="EMBL" id="KAH9527286.1"/>
    </source>
</evidence>
<keyword evidence="2" id="KW-0812">Transmembrane</keyword>
<feature type="transmembrane region" description="Helical" evidence="2">
    <location>
        <begin position="517"/>
        <end position="538"/>
    </location>
</feature>
<evidence type="ECO:0000256" key="2">
    <source>
        <dbReference type="SAM" id="Phobius"/>
    </source>
</evidence>
<dbReference type="Proteomes" id="UP000790347">
    <property type="component" value="Unassembled WGS sequence"/>
</dbReference>
<reference evidence="4" key="2">
    <citation type="journal article" date="2022" name="Res Sq">
        <title>Comparative Genomics Reveals Insights into the Divergent Evolution of Astigmatic Mites and Household Pest Adaptations.</title>
        <authorList>
            <person name="Xiong Q."/>
            <person name="Wan A.T.-Y."/>
            <person name="Liu X.-Y."/>
            <person name="Fung C.S.-H."/>
            <person name="Xiao X."/>
            <person name="Malainual N."/>
            <person name="Hou J."/>
            <person name="Wang L."/>
            <person name="Wang M."/>
            <person name="Yang K."/>
            <person name="Cui Y."/>
            <person name="Leung E."/>
            <person name="Nong W."/>
            <person name="Shin S.-K."/>
            <person name="Au S."/>
            <person name="Jeong K.Y."/>
            <person name="Chew F.T."/>
            <person name="Hui J."/>
            <person name="Leung T.F."/>
            <person name="Tungtrongchitr A."/>
            <person name="Zhong N."/>
            <person name="Liu Z."/>
            <person name="Tsui S."/>
        </authorList>
    </citation>
    <scope>NUCLEOTIDE SEQUENCE</scope>
    <source>
        <strain evidence="4">Derf</strain>
        <tissue evidence="4">Whole organism</tissue>
    </source>
</reference>
<name>A0A922IBL5_DERFA</name>
<evidence type="ECO:0000259" key="3">
    <source>
        <dbReference type="PROSITE" id="PS50850"/>
    </source>
</evidence>
<keyword evidence="2" id="KW-1133">Transmembrane helix</keyword>
<feature type="transmembrane region" description="Helical" evidence="2">
    <location>
        <begin position="183"/>
        <end position="201"/>
    </location>
</feature>
<dbReference type="InterPro" id="IPR036259">
    <property type="entry name" value="MFS_trans_sf"/>
</dbReference>
<dbReference type="InterPro" id="IPR011701">
    <property type="entry name" value="MFS"/>
</dbReference>
<dbReference type="Gene3D" id="1.20.1250.20">
    <property type="entry name" value="MFS general substrate transporter like domains"/>
    <property type="match status" value="2"/>
</dbReference>
<dbReference type="AlphaFoldDB" id="A0A922IBL5"/>